<keyword evidence="5" id="KW-1185">Reference proteome</keyword>
<dbReference type="GO" id="GO:0009002">
    <property type="term" value="F:serine-type D-Ala-D-Ala carboxypeptidase activity"/>
    <property type="evidence" value="ECO:0007669"/>
    <property type="project" value="UniProtKB-EC"/>
</dbReference>
<dbReference type="Gene3D" id="3.40.710.10">
    <property type="entry name" value="DD-peptidase/beta-lactamase superfamily"/>
    <property type="match status" value="1"/>
</dbReference>
<reference evidence="4 5" key="1">
    <citation type="submission" date="2024-02" db="EMBL/GenBank/DDBJ databases">
        <title>Full genome sequence of Nocardioides kribbensis.</title>
        <authorList>
            <person name="Poletto B.L."/>
            <person name="Silva G."/>
            <person name="Galante D."/>
            <person name="Campos K.R."/>
            <person name="Santos M.B.N."/>
            <person name="Sacchi C.T."/>
        </authorList>
    </citation>
    <scope>NUCLEOTIDE SEQUENCE [LARGE SCALE GENOMIC DNA]</scope>
    <source>
        <strain evidence="4 5">O4R</strain>
    </source>
</reference>
<gene>
    <name evidence="4" type="primary">dacB</name>
    <name evidence="4" type="ORF">V6R90_17110</name>
</gene>
<proteinExistence type="inferred from homology"/>
<organism evidence="4 5">
    <name type="scientific">Nocardioides kribbensis</name>
    <dbReference type="NCBI Taxonomy" id="305517"/>
    <lineage>
        <taxon>Bacteria</taxon>
        <taxon>Bacillati</taxon>
        <taxon>Actinomycetota</taxon>
        <taxon>Actinomycetes</taxon>
        <taxon>Propionibacteriales</taxon>
        <taxon>Nocardioidaceae</taxon>
        <taxon>Nocardioides</taxon>
    </lineage>
</organism>
<keyword evidence="2 4" id="KW-0378">Hydrolase</keyword>
<dbReference type="EMBL" id="JBEGDP010000026">
    <property type="protein sequence ID" value="MEQ7849001.1"/>
    <property type="molecule type" value="Genomic_DNA"/>
</dbReference>
<dbReference type="Proteomes" id="UP001482520">
    <property type="component" value="Unassembled WGS sequence"/>
</dbReference>
<feature type="compositionally biased region" description="Pro residues" evidence="3">
    <location>
        <begin position="39"/>
        <end position="52"/>
    </location>
</feature>
<keyword evidence="4" id="KW-0121">Carboxypeptidase</keyword>
<dbReference type="NCBIfam" id="TIGR00666">
    <property type="entry name" value="PBP4"/>
    <property type="match status" value="1"/>
</dbReference>
<dbReference type="PANTHER" id="PTHR30023">
    <property type="entry name" value="D-ALANYL-D-ALANINE CARBOXYPEPTIDASE"/>
    <property type="match status" value="1"/>
</dbReference>
<dbReference type="Pfam" id="PF02113">
    <property type="entry name" value="Peptidase_S13"/>
    <property type="match status" value="2"/>
</dbReference>
<name>A0ABV1P2N7_9ACTN</name>
<evidence type="ECO:0000256" key="1">
    <source>
        <dbReference type="ARBA" id="ARBA00006096"/>
    </source>
</evidence>
<keyword evidence="4" id="KW-0645">Protease</keyword>
<sequence length="478" mass="47809">MVLVLALGAGGVAAWRTGVLDDAAREVGDRLAALTGDPAPGPDDPSRVPPPDGLDLPDLDEPAPVAAEADPRALDRAAVRRTLAAALGDRDLGRHVVAAVAGLGDGAAGSAPVGLVARGRTPAAVPASTTKLLTAVGALSVLDPATTFETRVVRRGSTLTLVGGGDPFLARTPAAAEGAAYPRRADVTTLARRTAAALRGTGAGPLRLTYDASLFTGPAVNPSWPADYVPDGVVAPISALWVDEGRPASGVGRVADPAREAADVFAAALRQAGVAVQGRPRRAQAAVGADPVAEVSSAPLPEIVDQLLQVSDNEATEVLLRHVGLASGGEGSSAAGVAGVAEVLRDLGVPVPVRQLDGSGLSRENLIAPETLVGVLRAVGTSAEDSPLRAVLGGLPVAGFTGSLALRFDDVAPVAVGGVRAKTGTLTGVSSLAGVAVDRRGTPLVFALMADRIREVDTLDARAALDRAAAALAACTCS</sequence>
<dbReference type="PRINTS" id="PR00922">
    <property type="entry name" value="DADACBPTASE3"/>
</dbReference>
<accession>A0ABV1P2N7</accession>
<dbReference type="PANTHER" id="PTHR30023:SF0">
    <property type="entry name" value="PENICILLIN-SENSITIVE CARBOXYPEPTIDASE A"/>
    <property type="match status" value="1"/>
</dbReference>
<dbReference type="SUPFAM" id="SSF56601">
    <property type="entry name" value="beta-lactamase/transpeptidase-like"/>
    <property type="match status" value="1"/>
</dbReference>
<comment type="similarity">
    <text evidence="1">Belongs to the peptidase S13 family.</text>
</comment>
<dbReference type="InterPro" id="IPR012338">
    <property type="entry name" value="Beta-lactam/transpept-like"/>
</dbReference>
<comment type="caution">
    <text evidence="4">The sequence shown here is derived from an EMBL/GenBank/DDBJ whole genome shotgun (WGS) entry which is preliminary data.</text>
</comment>
<evidence type="ECO:0000256" key="3">
    <source>
        <dbReference type="SAM" id="MobiDB-lite"/>
    </source>
</evidence>
<evidence type="ECO:0000256" key="2">
    <source>
        <dbReference type="ARBA" id="ARBA00022801"/>
    </source>
</evidence>
<dbReference type="RefSeq" id="WP_349805383.1">
    <property type="nucleotide sequence ID" value="NZ_JBEGDP010000026.1"/>
</dbReference>
<dbReference type="InterPro" id="IPR000667">
    <property type="entry name" value="Peptidase_S13"/>
</dbReference>
<evidence type="ECO:0000313" key="5">
    <source>
        <dbReference type="Proteomes" id="UP001482520"/>
    </source>
</evidence>
<dbReference type="EC" id="3.4.16.4" evidence="4"/>
<protein>
    <submittedName>
        <fullName evidence="4">D-alanyl-D-alanine carboxypeptidase/D-alanyl-D-alanine-endopeptidase</fullName>
        <ecNumber evidence="4">3.4.16.4</ecNumber>
    </submittedName>
</protein>
<evidence type="ECO:0000313" key="4">
    <source>
        <dbReference type="EMBL" id="MEQ7849001.1"/>
    </source>
</evidence>
<feature type="region of interest" description="Disordered" evidence="3">
    <location>
        <begin position="34"/>
        <end position="63"/>
    </location>
</feature>